<dbReference type="PANTHER" id="PTHR20941:SF1">
    <property type="entry name" value="FOLIC ACID SYNTHESIS PROTEIN FOL1"/>
    <property type="match status" value="1"/>
</dbReference>
<comment type="catalytic activity">
    <reaction evidence="1">
        <text>(7,8-dihydropterin-6-yl)methyl diphosphate + 4-aminobenzoate = 7,8-dihydropteroate + diphosphate</text>
        <dbReference type="Rhea" id="RHEA:19949"/>
        <dbReference type="ChEBI" id="CHEBI:17836"/>
        <dbReference type="ChEBI" id="CHEBI:17839"/>
        <dbReference type="ChEBI" id="CHEBI:33019"/>
        <dbReference type="ChEBI" id="CHEBI:72950"/>
        <dbReference type="EC" id="2.5.1.15"/>
    </reaction>
</comment>
<keyword evidence="5 10" id="KW-0808">Transferase</keyword>
<dbReference type="AlphaFoldDB" id="A0A8E7AYD1"/>
<dbReference type="GO" id="GO:0046656">
    <property type="term" value="P:folic acid biosynthetic process"/>
    <property type="evidence" value="ECO:0007669"/>
    <property type="project" value="UniProtKB-KW"/>
</dbReference>
<dbReference type="EMBL" id="CP075546">
    <property type="protein sequence ID" value="QVV89690.1"/>
    <property type="molecule type" value="Genomic_DNA"/>
</dbReference>
<comment type="cofactor">
    <cofactor evidence="2">
        <name>Mg(2+)</name>
        <dbReference type="ChEBI" id="CHEBI:18420"/>
    </cofactor>
</comment>
<dbReference type="EC" id="2.5.1.15" evidence="4"/>
<dbReference type="PANTHER" id="PTHR20941">
    <property type="entry name" value="FOLATE SYNTHESIS PROTEINS"/>
    <property type="match status" value="1"/>
</dbReference>
<feature type="domain" description="Pterin-binding" evidence="9">
    <location>
        <begin position="16"/>
        <end position="260"/>
    </location>
</feature>
<evidence type="ECO:0000256" key="4">
    <source>
        <dbReference type="ARBA" id="ARBA00012458"/>
    </source>
</evidence>
<organism evidence="10 11">
    <name type="scientific">Methanospirillum purgamenti</name>
    <dbReference type="NCBI Taxonomy" id="2834276"/>
    <lineage>
        <taxon>Archaea</taxon>
        <taxon>Methanobacteriati</taxon>
        <taxon>Methanobacteriota</taxon>
        <taxon>Stenosarchaea group</taxon>
        <taxon>Methanomicrobia</taxon>
        <taxon>Methanomicrobiales</taxon>
        <taxon>Methanospirillaceae</taxon>
        <taxon>Methanospirillum</taxon>
    </lineage>
</organism>
<dbReference type="InterPro" id="IPR011005">
    <property type="entry name" value="Dihydropteroate_synth-like_sf"/>
</dbReference>
<evidence type="ECO:0000313" key="11">
    <source>
        <dbReference type="Proteomes" id="UP000680656"/>
    </source>
</evidence>
<dbReference type="PROSITE" id="PS50972">
    <property type="entry name" value="PTERIN_BINDING"/>
    <property type="match status" value="1"/>
</dbReference>
<dbReference type="SUPFAM" id="SSF51717">
    <property type="entry name" value="Dihydropteroate synthetase-like"/>
    <property type="match status" value="1"/>
</dbReference>
<evidence type="ECO:0000259" key="9">
    <source>
        <dbReference type="PROSITE" id="PS50972"/>
    </source>
</evidence>
<evidence type="ECO:0000256" key="8">
    <source>
        <dbReference type="ARBA" id="ARBA00022909"/>
    </source>
</evidence>
<keyword evidence="6" id="KW-0479">Metal-binding</keyword>
<evidence type="ECO:0000256" key="3">
    <source>
        <dbReference type="ARBA" id="ARBA00004763"/>
    </source>
</evidence>
<gene>
    <name evidence="10" type="primary">folP</name>
    <name evidence="10" type="ORF">KHC33_03995</name>
</gene>
<keyword evidence="11" id="KW-1185">Reference proteome</keyword>
<dbReference type="InterPro" id="IPR045031">
    <property type="entry name" value="DHP_synth-like"/>
</dbReference>
<dbReference type="Gene3D" id="3.20.20.20">
    <property type="entry name" value="Dihydropteroate synthase-like"/>
    <property type="match status" value="1"/>
</dbReference>
<dbReference type="GeneID" id="65096317"/>
<name>A0A8E7AYD1_9EURY</name>
<evidence type="ECO:0000256" key="5">
    <source>
        <dbReference type="ARBA" id="ARBA00022679"/>
    </source>
</evidence>
<proteinExistence type="predicted"/>
<dbReference type="GO" id="GO:0046654">
    <property type="term" value="P:tetrahydrofolate biosynthetic process"/>
    <property type="evidence" value="ECO:0007669"/>
    <property type="project" value="TreeGrafter"/>
</dbReference>
<protein>
    <recommendedName>
        <fullName evidence="4">dihydropteroate synthase</fullName>
        <ecNumber evidence="4">2.5.1.15</ecNumber>
    </recommendedName>
</protein>
<evidence type="ECO:0000256" key="2">
    <source>
        <dbReference type="ARBA" id="ARBA00001946"/>
    </source>
</evidence>
<evidence type="ECO:0000256" key="1">
    <source>
        <dbReference type="ARBA" id="ARBA00000012"/>
    </source>
</evidence>
<evidence type="ECO:0000256" key="7">
    <source>
        <dbReference type="ARBA" id="ARBA00022842"/>
    </source>
</evidence>
<evidence type="ECO:0000256" key="6">
    <source>
        <dbReference type="ARBA" id="ARBA00022723"/>
    </source>
</evidence>
<dbReference type="Pfam" id="PF00809">
    <property type="entry name" value="Pterin_bind"/>
    <property type="match status" value="1"/>
</dbReference>
<keyword evidence="8" id="KW-0289">Folate biosynthesis</keyword>
<dbReference type="GO" id="GO:0004156">
    <property type="term" value="F:dihydropteroate synthase activity"/>
    <property type="evidence" value="ECO:0007669"/>
    <property type="project" value="UniProtKB-EC"/>
</dbReference>
<dbReference type="GO" id="GO:0046872">
    <property type="term" value="F:metal ion binding"/>
    <property type="evidence" value="ECO:0007669"/>
    <property type="project" value="UniProtKB-KW"/>
</dbReference>
<dbReference type="PROSITE" id="PS00793">
    <property type="entry name" value="DHPS_2"/>
    <property type="match status" value="1"/>
</dbReference>
<accession>A0A8E7AYD1</accession>
<dbReference type="Proteomes" id="UP000680656">
    <property type="component" value="Chromosome"/>
</dbReference>
<dbReference type="RefSeq" id="WP_214420480.1">
    <property type="nucleotide sequence ID" value="NZ_CP075546.1"/>
</dbReference>
<dbReference type="NCBIfam" id="TIGR01496">
    <property type="entry name" value="DHPS"/>
    <property type="match status" value="1"/>
</dbReference>
<comment type="pathway">
    <text evidence="3">Cofactor biosynthesis; tetrahydrofolate biosynthesis; 7,8-dihydrofolate from 2-amino-4-hydroxy-6-hydroxymethyl-7,8-dihydropteridine diphosphate and 4-aminobenzoate: step 1/2.</text>
</comment>
<dbReference type="InterPro" id="IPR006390">
    <property type="entry name" value="DHP_synth_dom"/>
</dbReference>
<sequence>MRSFYVKDIHIGRQRPVLMGVLNISPESFYPGSFVPISAVHEAADKMTAAGAEILDIGARSTAPNSQPIPVSEEVERIRECLRQLNGEDYVVSIDTMYPEVLNAALHFDVSLANDISGLMNPELGHVIADAGIPAVIMATRKSPGDATSMQETHEAIRLILSRASSLGIEDIILDPGIGKWVPTRTAEDDWELCKKFETIQQYGHPILAAVSRKSFIGEATGQSPTGRLAGTLAITSLLIEKGAAVIRAHDIPETMDLIKTVMHMRDTA</sequence>
<keyword evidence="7" id="KW-0460">Magnesium</keyword>
<evidence type="ECO:0000313" key="10">
    <source>
        <dbReference type="EMBL" id="QVV89690.1"/>
    </source>
</evidence>
<reference evidence="10 11" key="1">
    <citation type="submission" date="2021-05" db="EMBL/GenBank/DDBJ databases">
        <title>A novel Methanospirillum isolate from a pyrite-forming mixed culture.</title>
        <authorList>
            <person name="Bunk B."/>
            <person name="Sproer C."/>
            <person name="Spring S."/>
            <person name="Pester M."/>
        </authorList>
    </citation>
    <scope>NUCLEOTIDE SEQUENCE [LARGE SCALE GENOMIC DNA]</scope>
    <source>
        <strain evidence="10 11">J.3.6.1-F.2.7.3</strain>
    </source>
</reference>
<dbReference type="KEGG" id="mrtj:KHC33_03995"/>
<dbReference type="InterPro" id="IPR000489">
    <property type="entry name" value="Pterin-binding_dom"/>
</dbReference>